<dbReference type="PANTHER" id="PTHR36115">
    <property type="entry name" value="PROLINE-RICH ANTIGEN HOMOLOG-RELATED"/>
    <property type="match status" value="1"/>
</dbReference>
<keyword evidence="9" id="KW-1185">Reference proteome</keyword>
<protein>
    <submittedName>
        <fullName evidence="8">RDD family protein</fullName>
    </submittedName>
</protein>
<feature type="transmembrane region" description="Helical" evidence="6">
    <location>
        <begin position="130"/>
        <end position="148"/>
    </location>
</feature>
<keyword evidence="5 6" id="KW-0472">Membrane</keyword>
<dbReference type="OrthoDB" id="9793824at2"/>
<keyword evidence="2" id="KW-1003">Cell membrane</keyword>
<feature type="domain" description="RDD" evidence="7">
    <location>
        <begin position="8"/>
        <end position="161"/>
    </location>
</feature>
<dbReference type="Proteomes" id="UP000295341">
    <property type="component" value="Unassembled WGS sequence"/>
</dbReference>
<accession>A0A4R7NU36</accession>
<evidence type="ECO:0000256" key="1">
    <source>
        <dbReference type="ARBA" id="ARBA00004651"/>
    </source>
</evidence>
<comment type="caution">
    <text evidence="8">The sequence shown here is derived from an EMBL/GenBank/DDBJ whole genome shotgun (WGS) entry which is preliminary data.</text>
</comment>
<dbReference type="InterPro" id="IPR051791">
    <property type="entry name" value="Pra-immunoreactive"/>
</dbReference>
<feature type="transmembrane region" description="Helical" evidence="6">
    <location>
        <begin position="90"/>
        <end position="110"/>
    </location>
</feature>
<sequence length="172" mass="18917">MSNLIVPSPLWRRLFASVYDGLVLLGLSMATLLIEMLVRENLLGLPKNMTWLQGLLFFVGLGFFGWFWVHGGQTLGMRAWRLQVRRLDGAPLRWPIAAVRYTVMLVTWLAVLMPSLLGIPRYAAMPGIDAAALACVLLSLAAAALMLVESRRRAPCDFAAGTEVVVIPKAVP</sequence>
<gene>
    <name evidence="8" type="ORF">DFR24_4414</name>
</gene>
<organism evidence="8 9">
    <name type="scientific">Panacagrimonas perspica</name>
    <dbReference type="NCBI Taxonomy" id="381431"/>
    <lineage>
        <taxon>Bacteria</taxon>
        <taxon>Pseudomonadati</taxon>
        <taxon>Pseudomonadota</taxon>
        <taxon>Gammaproteobacteria</taxon>
        <taxon>Nevskiales</taxon>
        <taxon>Nevskiaceae</taxon>
        <taxon>Panacagrimonas</taxon>
    </lineage>
</organism>
<evidence type="ECO:0000256" key="4">
    <source>
        <dbReference type="ARBA" id="ARBA00022989"/>
    </source>
</evidence>
<dbReference type="Pfam" id="PF06271">
    <property type="entry name" value="RDD"/>
    <property type="match status" value="1"/>
</dbReference>
<evidence type="ECO:0000256" key="3">
    <source>
        <dbReference type="ARBA" id="ARBA00022692"/>
    </source>
</evidence>
<evidence type="ECO:0000256" key="6">
    <source>
        <dbReference type="SAM" id="Phobius"/>
    </source>
</evidence>
<keyword evidence="4 6" id="KW-1133">Transmembrane helix</keyword>
<evidence type="ECO:0000313" key="8">
    <source>
        <dbReference type="EMBL" id="TDU24151.1"/>
    </source>
</evidence>
<proteinExistence type="predicted"/>
<reference evidence="8 9" key="1">
    <citation type="submission" date="2019-03" db="EMBL/GenBank/DDBJ databases">
        <title>Genomic Encyclopedia of Type Strains, Phase IV (KMG-IV): sequencing the most valuable type-strain genomes for metagenomic binning, comparative biology and taxonomic classification.</title>
        <authorList>
            <person name="Goeker M."/>
        </authorList>
    </citation>
    <scope>NUCLEOTIDE SEQUENCE [LARGE SCALE GENOMIC DNA]</scope>
    <source>
        <strain evidence="8 9">DSM 26377</strain>
    </source>
</reference>
<dbReference type="EMBL" id="SOBT01000012">
    <property type="protein sequence ID" value="TDU24151.1"/>
    <property type="molecule type" value="Genomic_DNA"/>
</dbReference>
<comment type="subcellular location">
    <subcellularLocation>
        <location evidence="1">Cell membrane</location>
        <topology evidence="1">Multi-pass membrane protein</topology>
    </subcellularLocation>
</comment>
<evidence type="ECO:0000313" key="9">
    <source>
        <dbReference type="Proteomes" id="UP000295341"/>
    </source>
</evidence>
<feature type="transmembrane region" description="Helical" evidence="6">
    <location>
        <begin position="50"/>
        <end position="69"/>
    </location>
</feature>
<name>A0A4R7NU36_9GAMM</name>
<keyword evidence="3 6" id="KW-0812">Transmembrane</keyword>
<evidence type="ECO:0000256" key="5">
    <source>
        <dbReference type="ARBA" id="ARBA00023136"/>
    </source>
</evidence>
<dbReference type="GO" id="GO:0005886">
    <property type="term" value="C:plasma membrane"/>
    <property type="evidence" value="ECO:0007669"/>
    <property type="project" value="UniProtKB-SubCell"/>
</dbReference>
<dbReference type="PANTHER" id="PTHR36115:SF10">
    <property type="entry name" value="RDD DOMAIN-CONTAINING PROTEIN"/>
    <property type="match status" value="1"/>
</dbReference>
<evidence type="ECO:0000259" key="7">
    <source>
        <dbReference type="Pfam" id="PF06271"/>
    </source>
</evidence>
<feature type="transmembrane region" description="Helical" evidence="6">
    <location>
        <begin position="21"/>
        <end position="38"/>
    </location>
</feature>
<dbReference type="InterPro" id="IPR010432">
    <property type="entry name" value="RDD"/>
</dbReference>
<dbReference type="AlphaFoldDB" id="A0A4R7NU36"/>
<dbReference type="RefSeq" id="WP_133883575.1">
    <property type="nucleotide sequence ID" value="NZ_MWIN01000003.1"/>
</dbReference>
<evidence type="ECO:0000256" key="2">
    <source>
        <dbReference type="ARBA" id="ARBA00022475"/>
    </source>
</evidence>